<dbReference type="FunFam" id="3.20.20.80:FF:000013">
    <property type="entry name" value="lactase-phlorizin hydrolase"/>
    <property type="match status" value="1"/>
</dbReference>
<keyword evidence="8" id="KW-0472">Membrane</keyword>
<keyword evidence="3" id="KW-0732">Signal</keyword>
<keyword evidence="4" id="KW-0378">Hydrolase</keyword>
<evidence type="ECO:0000256" key="8">
    <source>
        <dbReference type="SAM" id="Phobius"/>
    </source>
</evidence>
<evidence type="ECO:0000313" key="10">
    <source>
        <dbReference type="Proteomes" id="UP001151699"/>
    </source>
</evidence>
<evidence type="ECO:0000256" key="2">
    <source>
        <dbReference type="ARBA" id="ARBA00011738"/>
    </source>
</evidence>
<name>A0A9Q0MTI7_9DIPT</name>
<comment type="caution">
    <text evidence="9">The sequence shown here is derived from an EMBL/GenBank/DDBJ whole genome shotgun (WGS) entry which is preliminary data.</text>
</comment>
<evidence type="ECO:0000313" key="9">
    <source>
        <dbReference type="EMBL" id="KAJ6637735.1"/>
    </source>
</evidence>
<dbReference type="InterPro" id="IPR017853">
    <property type="entry name" value="GH"/>
</dbReference>
<dbReference type="PANTHER" id="PTHR10353">
    <property type="entry name" value="GLYCOSYL HYDROLASE"/>
    <property type="match status" value="1"/>
</dbReference>
<sequence length="516" mass="58826">MYCGFLTAKRLWIFGIATVIVVVTVALCATLIPKSKANNVRPVTPQQFPSTFKFGCGSSAYQIEGAYATDGRGQSIWDDVTKKYPEKVVDGSNGNVACNSYELYEEDIKALVATGVNFYRFSISWSRVLPTGDISSVNELGLQYYDNLINALIKNKIQPMVTMFHWDMPQRLQELGGMPNPIIVDYFKQYAKILFERYSDRVKLWNTFNEPVVYCELGHSLLVHAPLVNSPGIGNYLCGHHILLANAEAYRMYHNFYNLDKTGKIAIVLNSGYTWPLDANNPDDVEAAERTIQFWLGWFAHPIFSSTGGYPPVMTEVINANSEMENRTWSRLPEFTPEEIIYVRGTSDFLGLNYYTSSYATPATDQIGWPNPSFYRDRNTFTSVNETWPVAKSTWLRSVPQGLRDLLNWIRKQYNNPEVYITENGWSDEGELHDVGRIEYLRGHLQAVLDAVLRDRCNVVAHTTWSIIDNFEWMSGYTEKFGLFHVDFTSPNKTRTAKDSVAFLRSIISTRMMPTN</sequence>
<dbReference type="Proteomes" id="UP001151699">
    <property type="component" value="Chromosome X"/>
</dbReference>
<evidence type="ECO:0000256" key="3">
    <source>
        <dbReference type="ARBA" id="ARBA00022729"/>
    </source>
</evidence>
<evidence type="ECO:0000256" key="6">
    <source>
        <dbReference type="ARBA" id="ARBA00023295"/>
    </source>
</evidence>
<evidence type="ECO:0000256" key="5">
    <source>
        <dbReference type="ARBA" id="ARBA00023180"/>
    </source>
</evidence>
<dbReference type="PROSITE" id="PS00653">
    <property type="entry name" value="GLYCOSYL_HYDROL_F1_2"/>
    <property type="match status" value="1"/>
</dbReference>
<keyword evidence="6" id="KW-0326">Glycosidase</keyword>
<proteinExistence type="inferred from homology"/>
<dbReference type="Gene3D" id="3.20.20.80">
    <property type="entry name" value="Glycosidases"/>
    <property type="match status" value="1"/>
</dbReference>
<keyword evidence="10" id="KW-1185">Reference proteome</keyword>
<dbReference type="OrthoDB" id="65569at2759"/>
<dbReference type="PANTHER" id="PTHR10353:SF36">
    <property type="entry name" value="LP05116P"/>
    <property type="match status" value="1"/>
</dbReference>
<dbReference type="InterPro" id="IPR001360">
    <property type="entry name" value="Glyco_hydro_1"/>
</dbReference>
<accession>A0A9Q0MTI7</accession>
<keyword evidence="5" id="KW-0325">Glycoprotein</keyword>
<evidence type="ECO:0000256" key="7">
    <source>
        <dbReference type="RuleBase" id="RU003690"/>
    </source>
</evidence>
<evidence type="ECO:0000256" key="4">
    <source>
        <dbReference type="ARBA" id="ARBA00022801"/>
    </source>
</evidence>
<dbReference type="EMBL" id="WJQU01000003">
    <property type="protein sequence ID" value="KAJ6637735.1"/>
    <property type="molecule type" value="Genomic_DNA"/>
</dbReference>
<organism evidence="9 10">
    <name type="scientific">Pseudolycoriella hygida</name>
    <dbReference type="NCBI Taxonomy" id="35572"/>
    <lineage>
        <taxon>Eukaryota</taxon>
        <taxon>Metazoa</taxon>
        <taxon>Ecdysozoa</taxon>
        <taxon>Arthropoda</taxon>
        <taxon>Hexapoda</taxon>
        <taxon>Insecta</taxon>
        <taxon>Pterygota</taxon>
        <taxon>Neoptera</taxon>
        <taxon>Endopterygota</taxon>
        <taxon>Diptera</taxon>
        <taxon>Nematocera</taxon>
        <taxon>Sciaroidea</taxon>
        <taxon>Sciaridae</taxon>
        <taxon>Pseudolycoriella</taxon>
    </lineage>
</organism>
<dbReference type="InterPro" id="IPR033132">
    <property type="entry name" value="GH_1_N_CS"/>
</dbReference>
<dbReference type="Pfam" id="PF00232">
    <property type="entry name" value="Glyco_hydro_1"/>
    <property type="match status" value="1"/>
</dbReference>
<comment type="similarity">
    <text evidence="1 7">Belongs to the glycosyl hydrolase 1 family.</text>
</comment>
<dbReference type="GO" id="GO:0005975">
    <property type="term" value="P:carbohydrate metabolic process"/>
    <property type="evidence" value="ECO:0007669"/>
    <property type="project" value="InterPro"/>
</dbReference>
<keyword evidence="8" id="KW-0812">Transmembrane</keyword>
<dbReference type="PRINTS" id="PR00131">
    <property type="entry name" value="GLHYDRLASE1"/>
</dbReference>
<protein>
    <submittedName>
        <fullName evidence="9">Myrosinase 1</fullName>
    </submittedName>
</protein>
<reference evidence="9" key="1">
    <citation type="submission" date="2022-07" db="EMBL/GenBank/DDBJ databases">
        <authorList>
            <person name="Trinca V."/>
            <person name="Uliana J.V.C."/>
            <person name="Torres T.T."/>
            <person name="Ward R.J."/>
            <person name="Monesi N."/>
        </authorList>
    </citation>
    <scope>NUCLEOTIDE SEQUENCE</scope>
    <source>
        <strain evidence="9">HSMRA1968</strain>
        <tissue evidence="9">Whole embryos</tissue>
    </source>
</reference>
<comment type="subunit">
    <text evidence="2">Homodimer.</text>
</comment>
<feature type="transmembrane region" description="Helical" evidence="8">
    <location>
        <begin position="12"/>
        <end position="32"/>
    </location>
</feature>
<keyword evidence="8" id="KW-1133">Transmembrane helix</keyword>
<dbReference type="AlphaFoldDB" id="A0A9Q0MTI7"/>
<gene>
    <name evidence="9" type="primary">MYRO1_5</name>
    <name evidence="9" type="ORF">Bhyg_10466</name>
</gene>
<dbReference type="GO" id="GO:0008422">
    <property type="term" value="F:beta-glucosidase activity"/>
    <property type="evidence" value="ECO:0007669"/>
    <property type="project" value="TreeGrafter"/>
</dbReference>
<dbReference type="SUPFAM" id="SSF51445">
    <property type="entry name" value="(Trans)glycosidases"/>
    <property type="match status" value="1"/>
</dbReference>
<evidence type="ECO:0000256" key="1">
    <source>
        <dbReference type="ARBA" id="ARBA00010838"/>
    </source>
</evidence>